<dbReference type="EMBL" id="LR721781">
    <property type="protein sequence ID" value="VVW10826.1"/>
    <property type="molecule type" value="Genomic_DNA"/>
</dbReference>
<dbReference type="InterPro" id="IPR050481">
    <property type="entry name" value="UDP-glycosyltransf_plant"/>
</dbReference>
<reference evidence="2" key="1">
    <citation type="submission" date="2019-09" db="EMBL/GenBank/DDBJ databases">
        <authorList>
            <person name="Zhang L."/>
        </authorList>
    </citation>
    <scope>NUCLEOTIDE SEQUENCE</scope>
</reference>
<dbReference type="CDD" id="cd03784">
    <property type="entry name" value="GT1_Gtf-like"/>
    <property type="match status" value="1"/>
</dbReference>
<evidence type="ECO:0000313" key="2">
    <source>
        <dbReference type="EMBL" id="VVW10826.1"/>
    </source>
</evidence>
<dbReference type="Gramene" id="NC3G0231110.1">
    <property type="protein sequence ID" value="NC3G0231110.1:cds"/>
    <property type="gene ID" value="NC3G0231110"/>
</dbReference>
<dbReference type="PANTHER" id="PTHR48049">
    <property type="entry name" value="GLYCOSYLTRANSFERASE"/>
    <property type="match status" value="1"/>
</dbReference>
<dbReference type="OrthoDB" id="5835829at2759"/>
<name>A0A5K1BFG0_9MAGN</name>
<dbReference type="Gene3D" id="3.40.50.2000">
    <property type="entry name" value="Glycogen Phosphorylase B"/>
    <property type="match status" value="2"/>
</dbReference>
<accession>A0A5K1BFG0</accession>
<keyword evidence="1" id="KW-0808">Transferase</keyword>
<evidence type="ECO:0000256" key="1">
    <source>
        <dbReference type="ARBA" id="ARBA00022679"/>
    </source>
</evidence>
<dbReference type="PANTHER" id="PTHR48049:SF84">
    <property type="entry name" value="UDP-GLYCOSYLTRANSFERASE 79A6"/>
    <property type="match status" value="1"/>
</dbReference>
<dbReference type="Pfam" id="PF00201">
    <property type="entry name" value="UDPGT"/>
    <property type="match status" value="1"/>
</dbReference>
<organism evidence="2">
    <name type="scientific">Nymphaea colorata</name>
    <name type="common">pocket water lily</name>
    <dbReference type="NCBI Taxonomy" id="210225"/>
    <lineage>
        <taxon>Eukaryota</taxon>
        <taxon>Viridiplantae</taxon>
        <taxon>Streptophyta</taxon>
        <taxon>Embryophyta</taxon>
        <taxon>Tracheophyta</taxon>
        <taxon>Spermatophyta</taxon>
        <taxon>Magnoliopsida</taxon>
        <taxon>Nymphaeales</taxon>
        <taxon>Nymphaeaceae</taxon>
        <taxon>Nymphaea</taxon>
    </lineage>
</organism>
<protein>
    <recommendedName>
        <fullName evidence="3">Glycosyltransferase</fullName>
    </recommendedName>
</protein>
<dbReference type="InterPro" id="IPR002213">
    <property type="entry name" value="UDP_glucos_trans"/>
</dbReference>
<dbReference type="AlphaFoldDB" id="A0A5K1BFG0"/>
<gene>
    <name evidence="2" type="ORF">NYM_LOCUS16416</name>
</gene>
<proteinExistence type="predicted"/>
<dbReference type="GO" id="GO:0035251">
    <property type="term" value="F:UDP-glucosyltransferase activity"/>
    <property type="evidence" value="ECO:0007669"/>
    <property type="project" value="InterPro"/>
</dbReference>
<dbReference type="SUPFAM" id="SSF53756">
    <property type="entry name" value="UDP-Glycosyltransferase/glycogen phosphorylase"/>
    <property type="match status" value="1"/>
</dbReference>
<dbReference type="OMA" id="VHWVPEM"/>
<evidence type="ECO:0008006" key="3">
    <source>
        <dbReference type="Google" id="ProtNLM"/>
    </source>
</evidence>
<sequence>MKGDQLPLHVLLFPCLAFDHGASSSVQLSNWLSHNGINITFLSPTSFISNVRSLLHPNIRLVSYHLPPVAGIPAGVEPTVGDLPLLVSLLEAVESCKQQITDQLSQLSPQVVIFDFIHHWLPPLADSLGIKAVFFYTGSAGSAASCLRTIRRLRAIKLMLAVDRLLPSSLLAAFSGLKRCDVRDMLHFFKSHRGVAFSFYQRLAATITLSSAVALKSATEIERKTIKYLSSRCPKRLLLTGTLVSKAPHEGLEPRWDWEEWLSKYPAGSVVFCSVGSEVGLPDEQFTEIVAGLEMSGLPFLLIMDLPPTSKAKVVVEERLGGKGMVCKGWKQKQQQQHILRHSSVGVYVGHGELSSMLEAVAGGCQVVVLPTKGDVASDAKVMVGELKAGVAVKVRRSCGGGRLTREAVCRAVGLLMSEDSDRTKRVRANNAKLRELLLNDSSQQHHIQKFMAKLRGLMVS</sequence>